<evidence type="ECO:0000313" key="5">
    <source>
        <dbReference type="Proteomes" id="UP000276133"/>
    </source>
</evidence>
<feature type="region of interest" description="Disordered" evidence="1">
    <location>
        <begin position="1"/>
        <end position="54"/>
    </location>
</feature>
<feature type="region of interest" description="Disordered" evidence="1">
    <location>
        <begin position="446"/>
        <end position="475"/>
    </location>
</feature>
<dbReference type="AlphaFoldDB" id="A0A3M7QQE0"/>
<evidence type="ECO:0000256" key="1">
    <source>
        <dbReference type="SAM" id="MobiDB-lite"/>
    </source>
</evidence>
<dbReference type="GO" id="GO:0030686">
    <property type="term" value="C:90S preribosome"/>
    <property type="evidence" value="ECO:0007669"/>
    <property type="project" value="TreeGrafter"/>
</dbReference>
<protein>
    <submittedName>
        <fullName evidence="4">Ribosome biogenesis bms1</fullName>
    </submittedName>
</protein>
<comment type="caution">
    <text evidence="4">The sequence shown here is derived from an EMBL/GenBank/DDBJ whole genome shotgun (WGS) entry which is preliminary data.</text>
</comment>
<reference evidence="4 5" key="1">
    <citation type="journal article" date="2018" name="Sci. Rep.">
        <title>Genomic signatures of local adaptation to the degree of environmental predictability in rotifers.</title>
        <authorList>
            <person name="Franch-Gras L."/>
            <person name="Hahn C."/>
            <person name="Garcia-Roger E.M."/>
            <person name="Carmona M.J."/>
            <person name="Serra M."/>
            <person name="Gomez A."/>
        </authorList>
    </citation>
    <scope>NUCLEOTIDE SEQUENCE [LARGE SCALE GENOMIC DNA]</scope>
    <source>
        <strain evidence="4">HYR1</strain>
    </source>
</reference>
<dbReference type="SUPFAM" id="SSF52540">
    <property type="entry name" value="P-loop containing nucleoside triphosphate hydrolases"/>
    <property type="match status" value="1"/>
</dbReference>
<dbReference type="GO" id="GO:0005634">
    <property type="term" value="C:nucleus"/>
    <property type="evidence" value="ECO:0007669"/>
    <property type="project" value="InterPro"/>
</dbReference>
<keyword evidence="5" id="KW-1185">Reference proteome</keyword>
<dbReference type="GO" id="GO:0000479">
    <property type="term" value="P:endonucleolytic cleavage of tricistronic rRNA transcript (SSU-rRNA, 5.8S rRNA, LSU-rRNA)"/>
    <property type="evidence" value="ECO:0007669"/>
    <property type="project" value="TreeGrafter"/>
</dbReference>
<dbReference type="PANTHER" id="PTHR12858">
    <property type="entry name" value="RIBOSOME BIOGENESIS PROTEIN"/>
    <property type="match status" value="1"/>
</dbReference>
<dbReference type="STRING" id="10195.A0A3M7QQE0"/>
<dbReference type="PANTHER" id="PTHR12858:SF2">
    <property type="entry name" value="RIBOSOME BIOGENESIS PROTEIN BMS1 HOMOLOG"/>
    <property type="match status" value="1"/>
</dbReference>
<organism evidence="4 5">
    <name type="scientific">Brachionus plicatilis</name>
    <name type="common">Marine rotifer</name>
    <name type="synonym">Brachionus muelleri</name>
    <dbReference type="NCBI Taxonomy" id="10195"/>
    <lineage>
        <taxon>Eukaryota</taxon>
        <taxon>Metazoa</taxon>
        <taxon>Spiralia</taxon>
        <taxon>Gnathifera</taxon>
        <taxon>Rotifera</taxon>
        <taxon>Eurotatoria</taxon>
        <taxon>Monogononta</taxon>
        <taxon>Pseudotrocha</taxon>
        <taxon>Ploima</taxon>
        <taxon>Brachionidae</taxon>
        <taxon>Brachionus</taxon>
    </lineage>
</organism>
<dbReference type="SMART" id="SM00785">
    <property type="entry name" value="AARP2CN"/>
    <property type="match status" value="1"/>
</dbReference>
<feature type="domain" description="Ribosome biogenesis protein BMS1/TSR1 C-terminal" evidence="3">
    <location>
        <begin position="594"/>
        <end position="744"/>
    </location>
</feature>
<name>A0A3M7QQE0_BRAPC</name>
<dbReference type="Gene3D" id="3.40.50.300">
    <property type="entry name" value="P-loop containing nucleotide triphosphate hydrolases"/>
    <property type="match status" value="1"/>
</dbReference>
<feature type="region of interest" description="Disordered" evidence="1">
    <location>
        <begin position="369"/>
        <end position="427"/>
    </location>
</feature>
<dbReference type="Pfam" id="PF04950">
    <property type="entry name" value="RIBIOP_C"/>
    <property type="match status" value="1"/>
</dbReference>
<dbReference type="GO" id="GO:0034511">
    <property type="term" value="F:U3 snoRNA binding"/>
    <property type="evidence" value="ECO:0007669"/>
    <property type="project" value="TreeGrafter"/>
</dbReference>
<dbReference type="InterPro" id="IPR007034">
    <property type="entry name" value="BMS1_TSR1_C"/>
</dbReference>
<feature type="compositionally biased region" description="Basic residues" evidence="1">
    <location>
        <begin position="12"/>
        <end position="28"/>
    </location>
</feature>
<dbReference type="InterPro" id="IPR039761">
    <property type="entry name" value="Bms1/Tsr1"/>
</dbReference>
<feature type="compositionally biased region" description="Acidic residues" evidence="1">
    <location>
        <begin position="544"/>
        <end position="570"/>
    </location>
</feature>
<proteinExistence type="predicted"/>
<dbReference type="InterPro" id="IPR027417">
    <property type="entry name" value="P-loop_NTPase"/>
</dbReference>
<evidence type="ECO:0000259" key="2">
    <source>
        <dbReference type="SMART" id="SM00785"/>
    </source>
</evidence>
<feature type="compositionally biased region" description="Acidic residues" evidence="1">
    <location>
        <begin position="379"/>
        <end position="421"/>
    </location>
</feature>
<dbReference type="GO" id="GO:0003924">
    <property type="term" value="F:GTPase activity"/>
    <property type="evidence" value="ECO:0007669"/>
    <property type="project" value="TreeGrafter"/>
</dbReference>
<dbReference type="EMBL" id="REGN01005482">
    <property type="protein sequence ID" value="RNA13178.1"/>
    <property type="molecule type" value="Genomic_DNA"/>
</dbReference>
<accession>A0A3M7QQE0</accession>
<sequence length="744" mass="86059">MSDIESHQQPNKSHHKKQKGAKAKKKDNRKNFETVNEESGDKKNESFETEDDYRKARARNPRAFALQSFVAAERQFRRTQDIKAKRIQMPEVDRASLEPPPIFVAIVGPPRVGKSILMQSLVKNYTRQKLNNIKGPVTVVGGKKRRITFYECNNDLNSMIDAAKVADLVLLMIDSSFGFEMETFEFLNICQVHGFPRIMGFKDIGYRLNHSFIVCDRLEDLTQPDLIRQNEKCDRNVCLYGYVRGSGLKNKSNVHIPGVGDFQLNDVSFLSDPCPLPDKEKKRTLDDRERLIYAPFSGVGGLIYDKDAVYIELGGSHSHMIDNTYSSNNPLLNQVISSKNTVDSKLTSAKLKMFSDAPDIDSYLEDEQIEANDSGKEESEGDFESSDDQSEDEEEDEEEEDEMEESEMDEKEEDEEEDEETWGSLKWKENLKEKANIAYSMNKTNRTNWSKVIYGNQRNDEENQSVPNDDDADDDNLFKIKKINLNDYSEKIDNSKYNTSFNKWTEEKTNNDEEQSEAAFDSIRDCFVTGKWDKNSDAAHLLAGDDDDEVDENDFDDDDEMFGDFEDMETGENFHQLDAPSDSQNDDEQNKNERKKTKSEMSKRERLIEKKKRLKEQFDREFDESKSGDKTGESAYYDALKEEATDQTNLNRLEFEKLDDMQRIEFEGFRVGMYVRIEINSMPCEFVKNFDARYLAIVGCLESNEANIGYVQVRLKKHRWHNKILKTNDPLVISLGWRRFQTLP</sequence>
<feature type="region of interest" description="Disordered" evidence="1">
    <location>
        <begin position="543"/>
        <end position="606"/>
    </location>
</feature>
<dbReference type="InterPro" id="IPR012948">
    <property type="entry name" value="AARP2CN"/>
</dbReference>
<evidence type="ECO:0000313" key="4">
    <source>
        <dbReference type="EMBL" id="RNA13178.1"/>
    </source>
</evidence>
<evidence type="ECO:0000259" key="3">
    <source>
        <dbReference type="SMART" id="SM01362"/>
    </source>
</evidence>
<dbReference type="GO" id="GO:0005525">
    <property type="term" value="F:GTP binding"/>
    <property type="evidence" value="ECO:0007669"/>
    <property type="project" value="TreeGrafter"/>
</dbReference>
<dbReference type="Pfam" id="PF08142">
    <property type="entry name" value="AARP2CN"/>
    <property type="match status" value="1"/>
</dbReference>
<dbReference type="GO" id="GO:0000462">
    <property type="term" value="P:maturation of SSU-rRNA from tricistronic rRNA transcript (SSU-rRNA, 5.8S rRNA, LSU-rRNA)"/>
    <property type="evidence" value="ECO:0007669"/>
    <property type="project" value="TreeGrafter"/>
</dbReference>
<dbReference type="Proteomes" id="UP000276133">
    <property type="component" value="Unassembled WGS sequence"/>
</dbReference>
<dbReference type="OrthoDB" id="10260897at2759"/>
<feature type="domain" description="AARP2CN" evidence="2">
    <location>
        <begin position="185"/>
        <end position="274"/>
    </location>
</feature>
<feature type="compositionally biased region" description="Basic and acidic residues" evidence="1">
    <location>
        <begin position="588"/>
        <end position="606"/>
    </location>
</feature>
<gene>
    <name evidence="4" type="ORF">BpHYR1_000403</name>
</gene>
<dbReference type="SMART" id="SM01362">
    <property type="entry name" value="DUF663"/>
    <property type="match status" value="1"/>
</dbReference>
<feature type="non-terminal residue" evidence="4">
    <location>
        <position position="744"/>
    </location>
</feature>